<comment type="caution">
    <text evidence="1">The sequence shown here is derived from an EMBL/GenBank/DDBJ whole genome shotgun (WGS) entry which is preliminary data.</text>
</comment>
<protein>
    <submittedName>
        <fullName evidence="1">C-GCAxxG-C-C family protein</fullName>
    </submittedName>
</protein>
<evidence type="ECO:0000313" key="1">
    <source>
        <dbReference type="EMBL" id="HJD52157.1"/>
    </source>
</evidence>
<evidence type="ECO:0000313" key="2">
    <source>
        <dbReference type="Proteomes" id="UP000787625"/>
    </source>
</evidence>
<accession>A0A9D2UGR0</accession>
<dbReference type="NCBIfam" id="TIGR01909">
    <property type="entry name" value="C_GCAxxG_C_C"/>
    <property type="match status" value="1"/>
</dbReference>
<reference evidence="1" key="2">
    <citation type="submission" date="2021-04" db="EMBL/GenBank/DDBJ databases">
        <authorList>
            <person name="Gilroy R."/>
        </authorList>
    </citation>
    <scope>NUCLEOTIDE SEQUENCE</scope>
    <source>
        <strain evidence="1">MalCec1-1739</strain>
    </source>
</reference>
<dbReference type="EMBL" id="DWUP01000007">
    <property type="protein sequence ID" value="HJD52157.1"/>
    <property type="molecule type" value="Genomic_DNA"/>
</dbReference>
<gene>
    <name evidence="1" type="ORF">IAA93_00295</name>
</gene>
<reference evidence="1" key="1">
    <citation type="journal article" date="2021" name="PeerJ">
        <title>Extensive microbial diversity within the chicken gut microbiome revealed by metagenomics and culture.</title>
        <authorList>
            <person name="Gilroy R."/>
            <person name="Ravi A."/>
            <person name="Getino M."/>
            <person name="Pursley I."/>
            <person name="Horton D.L."/>
            <person name="Alikhan N.F."/>
            <person name="Baker D."/>
            <person name="Gharbi K."/>
            <person name="Hall N."/>
            <person name="Watson M."/>
            <person name="Adriaenssens E.M."/>
            <person name="Foster-Nyarko E."/>
            <person name="Jarju S."/>
            <person name="Secka A."/>
            <person name="Antonio M."/>
            <person name="Oren A."/>
            <person name="Chaudhuri R.R."/>
            <person name="La Ragione R."/>
            <person name="Hildebrand F."/>
            <person name="Pallen M.J."/>
        </authorList>
    </citation>
    <scope>NUCLEOTIDE SEQUENCE</scope>
    <source>
        <strain evidence="1">MalCec1-1739</strain>
    </source>
</reference>
<sequence length="163" mass="18102">MEENNETISRADKAEKLFRQGCNCSQSVFVAFADLYGIDETMAMRLSASFGAGIGRMRETCGAACGLFMLAGMYDCATCPSDRAGKIRNYELVQKLARQFVERNGSLKCSLMLGALADKKITPEAQERTPEYYKKRPCPHIVHEAAAIWEEFIKENGLIAADK</sequence>
<dbReference type="AlphaFoldDB" id="A0A9D2UGR0"/>
<dbReference type="Proteomes" id="UP000787625">
    <property type="component" value="Unassembled WGS sequence"/>
</dbReference>
<proteinExistence type="predicted"/>
<name>A0A9D2UGR0_9BACT</name>
<dbReference type="InterPro" id="IPR010181">
    <property type="entry name" value="CGCAxxGCC_motif"/>
</dbReference>
<organism evidence="1 2">
    <name type="scientific">Candidatus Avibacteroides avistercoris</name>
    <dbReference type="NCBI Taxonomy" id="2840690"/>
    <lineage>
        <taxon>Bacteria</taxon>
        <taxon>Pseudomonadati</taxon>
        <taxon>Bacteroidota</taxon>
        <taxon>Bacteroidia</taxon>
        <taxon>Bacteroidales</taxon>
        <taxon>Bacteroidaceae</taxon>
        <taxon>Bacteroidaceae incertae sedis</taxon>
        <taxon>Candidatus Avibacteroides</taxon>
    </lineage>
</organism>
<dbReference type="Pfam" id="PF09719">
    <property type="entry name" value="C_GCAxxG_C_C"/>
    <property type="match status" value="1"/>
</dbReference>